<dbReference type="Proteomes" id="UP000703590">
    <property type="component" value="Unassembled WGS sequence"/>
</dbReference>
<dbReference type="EMBL" id="JAFHKK010000019">
    <property type="protein sequence ID" value="MBN2964885.1"/>
    <property type="molecule type" value="Genomic_DNA"/>
</dbReference>
<organism evidence="2 3">
    <name type="scientific">Sulfurospirillum tamanense</name>
    <dbReference type="NCBI Taxonomy" id="2813362"/>
    <lineage>
        <taxon>Bacteria</taxon>
        <taxon>Pseudomonadati</taxon>
        <taxon>Campylobacterota</taxon>
        <taxon>Epsilonproteobacteria</taxon>
        <taxon>Campylobacterales</taxon>
        <taxon>Sulfurospirillaceae</taxon>
        <taxon>Sulfurospirillum</taxon>
    </lineage>
</organism>
<evidence type="ECO:0000313" key="3">
    <source>
        <dbReference type="Proteomes" id="UP000703590"/>
    </source>
</evidence>
<accession>A0ABS2WTB6</accession>
<evidence type="ECO:0000259" key="1">
    <source>
        <dbReference type="Pfam" id="PF07238"/>
    </source>
</evidence>
<dbReference type="Pfam" id="PF07238">
    <property type="entry name" value="PilZ"/>
    <property type="match status" value="1"/>
</dbReference>
<reference evidence="3" key="1">
    <citation type="submission" date="2021-02" db="EMBL/GenBank/DDBJ databases">
        <title>Sulfurospirillum tamanensis sp. nov.</title>
        <authorList>
            <person name="Merkel A.Y."/>
        </authorList>
    </citation>
    <scope>NUCLEOTIDE SEQUENCE [LARGE SCALE GENOMIC DNA]</scope>
    <source>
        <strain evidence="3">T05b</strain>
    </source>
</reference>
<dbReference type="Gene3D" id="2.40.10.220">
    <property type="entry name" value="predicted glycosyltransferase like domains"/>
    <property type="match status" value="1"/>
</dbReference>
<proteinExistence type="predicted"/>
<dbReference type="RefSeq" id="WP_205459434.1">
    <property type="nucleotide sequence ID" value="NZ_JAFHKK010000019.1"/>
</dbReference>
<protein>
    <submittedName>
        <fullName evidence="2">PilZ domain-containing protein</fullName>
    </submittedName>
</protein>
<dbReference type="InterPro" id="IPR009875">
    <property type="entry name" value="PilZ_domain"/>
</dbReference>
<feature type="domain" description="PilZ" evidence="1">
    <location>
        <begin position="241"/>
        <end position="337"/>
    </location>
</feature>
<gene>
    <name evidence="2" type="ORF">JWV37_08830</name>
</gene>
<keyword evidence="3" id="KW-1185">Reference proteome</keyword>
<evidence type="ECO:0000313" key="2">
    <source>
        <dbReference type="EMBL" id="MBN2964885.1"/>
    </source>
</evidence>
<name>A0ABS2WTB6_9BACT</name>
<sequence>MQISHPLQRPEVKSFFESQKESFLEHCFDVLAHERTPEITEGLLGFYEAIYLPVVPSGEKLLGSLGVVEASLVLARGWLYLINQAKYEPWVIELIQTLSSSRFHVDANETSVAPLHVKSFSFGEEAGFFIHNNILDVFTGIYNKNATITFLNLYEGVPIASEATVVEVGEDEVVFRMDPLQELAMKNDNKAYILQNEFFNKPVKADVVVCNIPKHEVTLKNFMYLLNMPAAMRDSARVHPRKATPAVLVDLEKRVGVEGIMFDISTGGLGVLSKTNEGIVAGAHVRVFLDLKEDENVSVETEAEVLDVIEYEDAYRFCMRFLPKDALMHEAVVKYVRERENEAIGKLKKQLKEYM</sequence>
<comment type="caution">
    <text evidence="2">The sequence shown here is derived from an EMBL/GenBank/DDBJ whole genome shotgun (WGS) entry which is preliminary data.</text>
</comment>
<reference evidence="2 3" key="2">
    <citation type="submission" date="2021-02" db="EMBL/GenBank/DDBJ databases">
        <title>Sulfurospirillum tamanensis sp. nov.</title>
        <authorList>
            <person name="Frolova A."/>
            <person name="Merkel A."/>
            <person name="Slobodkin A."/>
        </authorList>
    </citation>
    <scope>NUCLEOTIDE SEQUENCE [LARGE SCALE GENOMIC DNA]</scope>
    <source>
        <strain evidence="2 3">T05b</strain>
    </source>
</reference>